<reference evidence="1" key="1">
    <citation type="journal article" date="2015" name="Nature">
        <title>Complex archaea that bridge the gap between prokaryotes and eukaryotes.</title>
        <authorList>
            <person name="Spang A."/>
            <person name="Saw J.H."/>
            <person name="Jorgensen S.L."/>
            <person name="Zaremba-Niedzwiedzka K."/>
            <person name="Martijn J."/>
            <person name="Lind A.E."/>
            <person name="van Eijk R."/>
            <person name="Schleper C."/>
            <person name="Guy L."/>
            <person name="Ettema T.J."/>
        </authorList>
    </citation>
    <scope>NUCLEOTIDE SEQUENCE</scope>
</reference>
<gene>
    <name evidence="1" type="ORF">LCGC14_2065850</name>
</gene>
<accession>A0A0F9F788</accession>
<evidence type="ECO:0000313" key="1">
    <source>
        <dbReference type="EMBL" id="KKL74341.1"/>
    </source>
</evidence>
<dbReference type="AlphaFoldDB" id="A0A0F9F788"/>
<organism evidence="1">
    <name type="scientific">marine sediment metagenome</name>
    <dbReference type="NCBI Taxonomy" id="412755"/>
    <lineage>
        <taxon>unclassified sequences</taxon>
        <taxon>metagenomes</taxon>
        <taxon>ecological metagenomes</taxon>
    </lineage>
</organism>
<sequence>MSLGKNERKILRKLKKHKKLRSKEIFPNRKSPISSFNSLERKGLIRWKEGHSAKKGRGNLGYKWEITKKGVKQEI</sequence>
<protein>
    <recommendedName>
        <fullName evidence="2">HTH marR-type domain-containing protein</fullName>
    </recommendedName>
</protein>
<name>A0A0F9F788_9ZZZZ</name>
<evidence type="ECO:0008006" key="2">
    <source>
        <dbReference type="Google" id="ProtNLM"/>
    </source>
</evidence>
<dbReference type="EMBL" id="LAZR01024686">
    <property type="protein sequence ID" value="KKL74341.1"/>
    <property type="molecule type" value="Genomic_DNA"/>
</dbReference>
<proteinExistence type="predicted"/>
<comment type="caution">
    <text evidence="1">The sequence shown here is derived from an EMBL/GenBank/DDBJ whole genome shotgun (WGS) entry which is preliminary data.</text>
</comment>